<dbReference type="EMBL" id="CYKH01001116">
    <property type="protein sequence ID" value="CUG84317.1"/>
    <property type="molecule type" value="Genomic_DNA"/>
</dbReference>
<organism evidence="1 2">
    <name type="scientific">Bodo saltans</name>
    <name type="common">Flagellated protozoan</name>
    <dbReference type="NCBI Taxonomy" id="75058"/>
    <lineage>
        <taxon>Eukaryota</taxon>
        <taxon>Discoba</taxon>
        <taxon>Euglenozoa</taxon>
        <taxon>Kinetoplastea</taxon>
        <taxon>Metakinetoplastina</taxon>
        <taxon>Eubodonida</taxon>
        <taxon>Bodonidae</taxon>
        <taxon>Bodo</taxon>
    </lineage>
</organism>
<evidence type="ECO:0000313" key="2">
    <source>
        <dbReference type="Proteomes" id="UP000051952"/>
    </source>
</evidence>
<dbReference type="AlphaFoldDB" id="A0A0S4J500"/>
<name>A0A0S4J500_BODSA</name>
<evidence type="ECO:0000313" key="1">
    <source>
        <dbReference type="EMBL" id="CUG84317.1"/>
    </source>
</evidence>
<protein>
    <submittedName>
        <fullName evidence="1">Uncharacterized protein</fullName>
    </submittedName>
</protein>
<sequence length="202" mass="22985">MKVLHKKSSNVSSNAIGAFKTPGRSYDYSDRFERALVERGILSMNPTMPLFERMWHVNNAELIVTTWGSTLTVLIHILFERQQRADGANFTSQANESRVSRADSDDASHVVPTRPLRILILVHPRYIAETTLLFGKTLGLLSDPQRMPTSLSSPLYSHVVRHRMMRMRGASTDYYGGRDFCVKFVLVHKLDFVGSQELDFHC</sequence>
<keyword evidence="2" id="KW-1185">Reference proteome</keyword>
<gene>
    <name evidence="1" type="ORF">BSAL_88540</name>
</gene>
<dbReference type="VEuPathDB" id="TriTrypDB:BSAL_88540"/>
<reference evidence="2" key="1">
    <citation type="submission" date="2015-09" db="EMBL/GenBank/DDBJ databases">
        <authorList>
            <consortium name="Pathogen Informatics"/>
        </authorList>
    </citation>
    <scope>NUCLEOTIDE SEQUENCE [LARGE SCALE GENOMIC DNA]</scope>
    <source>
        <strain evidence="2">Lake Konstanz</strain>
    </source>
</reference>
<proteinExistence type="predicted"/>
<dbReference type="Proteomes" id="UP000051952">
    <property type="component" value="Unassembled WGS sequence"/>
</dbReference>
<accession>A0A0S4J500</accession>